<evidence type="ECO:0000313" key="1">
    <source>
        <dbReference type="EMBL" id="MDC8831130.1"/>
    </source>
</evidence>
<name>A0ABT5L266_9ALTE</name>
<keyword evidence="2" id="KW-1185">Reference proteome</keyword>
<organism evidence="1 2">
    <name type="scientific">Alteromonas gilva</name>
    <dbReference type="NCBI Taxonomy" id="2987522"/>
    <lineage>
        <taxon>Bacteria</taxon>
        <taxon>Pseudomonadati</taxon>
        <taxon>Pseudomonadota</taxon>
        <taxon>Gammaproteobacteria</taxon>
        <taxon>Alteromonadales</taxon>
        <taxon>Alteromonadaceae</taxon>
        <taxon>Alteromonas/Salinimonas group</taxon>
        <taxon>Alteromonas</taxon>
    </lineage>
</organism>
<dbReference type="SUPFAM" id="SSF75169">
    <property type="entry name" value="DsrEFH-like"/>
    <property type="match status" value="1"/>
</dbReference>
<dbReference type="Pfam" id="PF04077">
    <property type="entry name" value="DsrH"/>
    <property type="match status" value="1"/>
</dbReference>
<dbReference type="InterPro" id="IPR007215">
    <property type="entry name" value="Sulphur_relay_TusB/DsrH"/>
</dbReference>
<protein>
    <submittedName>
        <fullName evidence="1">DsrH/TusB family sulfur metabolism protein</fullName>
    </submittedName>
</protein>
<dbReference type="EMBL" id="JAQQXP010000001">
    <property type="protein sequence ID" value="MDC8831130.1"/>
    <property type="molecule type" value="Genomic_DNA"/>
</dbReference>
<evidence type="ECO:0000313" key="2">
    <source>
        <dbReference type="Proteomes" id="UP001218788"/>
    </source>
</evidence>
<dbReference type="InterPro" id="IPR027396">
    <property type="entry name" value="DsrEFH-like"/>
</dbReference>
<sequence>MIVSITQSHLTPSQLAFLQLLNSDDVILCRADGVYACAGLIQSEVRPRCLALQDDCLSRGITSAQSVTMAELIQLQATHQQWITL</sequence>
<dbReference type="Gene3D" id="3.40.1260.10">
    <property type="entry name" value="DsrEFH-like"/>
    <property type="match status" value="1"/>
</dbReference>
<comment type="caution">
    <text evidence="1">The sequence shown here is derived from an EMBL/GenBank/DDBJ whole genome shotgun (WGS) entry which is preliminary data.</text>
</comment>
<reference evidence="1 2" key="1">
    <citation type="submission" date="2022-10" db="EMBL/GenBank/DDBJ databases">
        <title>Alteromonas sp. chi3 Genome sequencing.</title>
        <authorList>
            <person name="Park S."/>
        </authorList>
    </citation>
    <scope>NUCLEOTIDE SEQUENCE [LARGE SCALE GENOMIC DNA]</scope>
    <source>
        <strain evidence="2">chi3</strain>
    </source>
</reference>
<dbReference type="RefSeq" id="WP_273640247.1">
    <property type="nucleotide sequence ID" value="NZ_JAQQXP010000001.1"/>
</dbReference>
<gene>
    <name evidence="1" type="ORF">OIK42_10200</name>
</gene>
<accession>A0ABT5L266</accession>
<dbReference type="Proteomes" id="UP001218788">
    <property type="component" value="Unassembled WGS sequence"/>
</dbReference>
<proteinExistence type="predicted"/>